<sequence length="576" mass="64237">MSTRNIQLVKWTFPALALIVGLFWYKRRRVDRVDPGGESNNTDITKNNVKTNREVDGNSPKMNLYDSGIHIDESFTTSLHILDPSSPNSEVNIRTPRKVSESLDIPMKRSNQSQPISMKSEKISCSSKNAWYKDVDEKILSKKSVVLGSNPKSSSFDAMTRNKGSPALLQNINDDEYIKKEKLNAVNNNNETQMQSHSIDVEITSEKPSTDGASVDETKSQGQAISERDSANHSPVSGVLDGSVNDEIRSEGSTDSGKGGSINGKVSKISKITYEFEMPQMFVGKFIGKRGSNIQTINSKADVSIVVHRHPTENKMKLCTIEGSTEGINLALDLIRQKFPLKKYPELTLEQVNITTNPDEISWITDLMQLHLIEGVNNDVLVCHILQPDRIFIQIPTHPTYPALRLLDYNMTHFYNTKESPAVPDKLTKGMLVVAKCYDKWVRAYVEEADPNGLENIVRLVDHGGFWTFSNAEMRKIRSDYLTLPFQAIEVSLANIKPVGGEWQPEAFEVLTQICAGSVGQAQIEGYIDSSVFVSLYVNVPKHGVISVAHELIARGYAEPVALEDMVVQYQCLQDV</sequence>
<gene>
    <name evidence="5" type="ORF">PV328_008918</name>
</gene>
<dbReference type="Proteomes" id="UP001168990">
    <property type="component" value="Unassembled WGS sequence"/>
</dbReference>
<dbReference type="PANTHER" id="PTHR22948:SF65">
    <property type="entry name" value="A-KINASE ANCHORING PROTEIN 1"/>
    <property type="match status" value="1"/>
</dbReference>
<evidence type="ECO:0000256" key="2">
    <source>
        <dbReference type="SAM" id="MobiDB-lite"/>
    </source>
</evidence>
<dbReference type="GO" id="GO:0010468">
    <property type="term" value="P:regulation of gene expression"/>
    <property type="evidence" value="ECO:0007669"/>
    <property type="project" value="UniProtKB-ARBA"/>
</dbReference>
<organism evidence="5 6">
    <name type="scientific">Microctonus aethiopoides</name>
    <dbReference type="NCBI Taxonomy" id="144406"/>
    <lineage>
        <taxon>Eukaryota</taxon>
        <taxon>Metazoa</taxon>
        <taxon>Ecdysozoa</taxon>
        <taxon>Arthropoda</taxon>
        <taxon>Hexapoda</taxon>
        <taxon>Insecta</taxon>
        <taxon>Pterygota</taxon>
        <taxon>Neoptera</taxon>
        <taxon>Endopterygota</taxon>
        <taxon>Hymenoptera</taxon>
        <taxon>Apocrita</taxon>
        <taxon>Ichneumonoidea</taxon>
        <taxon>Braconidae</taxon>
        <taxon>Euphorinae</taxon>
        <taxon>Microctonus</taxon>
    </lineage>
</organism>
<dbReference type="GO" id="GO:0005739">
    <property type="term" value="C:mitochondrion"/>
    <property type="evidence" value="ECO:0007669"/>
    <property type="project" value="UniProtKB-ARBA"/>
</dbReference>
<dbReference type="SUPFAM" id="SSF63748">
    <property type="entry name" value="Tudor/PWWP/MBT"/>
    <property type="match status" value="1"/>
</dbReference>
<keyword evidence="1" id="KW-0694">RNA-binding</keyword>
<dbReference type="Pfam" id="PF00013">
    <property type="entry name" value="KH_1"/>
    <property type="match status" value="1"/>
</dbReference>
<feature type="domain" description="K Homology" evidence="4">
    <location>
        <begin position="270"/>
        <end position="340"/>
    </location>
</feature>
<dbReference type="Gene3D" id="3.30.1370.10">
    <property type="entry name" value="K Homology domain, type 1"/>
    <property type="match status" value="1"/>
</dbReference>
<name>A0AA39FKI4_9HYME</name>
<dbReference type="PROSITE" id="PS50084">
    <property type="entry name" value="KH_TYPE_1"/>
    <property type="match status" value="1"/>
</dbReference>
<dbReference type="GO" id="GO:0003723">
    <property type="term" value="F:RNA binding"/>
    <property type="evidence" value="ECO:0007669"/>
    <property type="project" value="UniProtKB-UniRule"/>
</dbReference>
<keyword evidence="6" id="KW-1185">Reference proteome</keyword>
<dbReference type="AlphaFoldDB" id="A0AA39FKI4"/>
<evidence type="ECO:0000256" key="1">
    <source>
        <dbReference type="PROSITE-ProRule" id="PRU00117"/>
    </source>
</evidence>
<dbReference type="PANTHER" id="PTHR22948">
    <property type="entry name" value="TUDOR DOMAIN CONTAINING PROTEIN"/>
    <property type="match status" value="1"/>
</dbReference>
<dbReference type="EMBL" id="JAQQBS010000003">
    <property type="protein sequence ID" value="KAK0171163.1"/>
    <property type="molecule type" value="Genomic_DNA"/>
</dbReference>
<proteinExistence type="predicted"/>
<dbReference type="InterPro" id="IPR004087">
    <property type="entry name" value="KH_dom"/>
</dbReference>
<dbReference type="InterPro" id="IPR050621">
    <property type="entry name" value="Tudor_domain_containing"/>
</dbReference>
<dbReference type="InterPro" id="IPR035437">
    <property type="entry name" value="SNase_OB-fold_sf"/>
</dbReference>
<feature type="region of interest" description="Disordered" evidence="2">
    <location>
        <begin position="34"/>
        <end position="59"/>
    </location>
</feature>
<keyword evidence="3" id="KW-1133">Transmembrane helix</keyword>
<dbReference type="SMART" id="SM00322">
    <property type="entry name" value="KH"/>
    <property type="match status" value="1"/>
</dbReference>
<evidence type="ECO:0000259" key="4">
    <source>
        <dbReference type="SMART" id="SM00322"/>
    </source>
</evidence>
<dbReference type="InterPro" id="IPR002999">
    <property type="entry name" value="Tudor"/>
</dbReference>
<dbReference type="InterPro" id="IPR036612">
    <property type="entry name" value="KH_dom_type_1_sf"/>
</dbReference>
<evidence type="ECO:0000256" key="3">
    <source>
        <dbReference type="SAM" id="Phobius"/>
    </source>
</evidence>
<dbReference type="Gene3D" id="2.40.50.90">
    <property type="match status" value="1"/>
</dbReference>
<reference evidence="5" key="1">
    <citation type="journal article" date="2023" name="bioRxiv">
        <title>Scaffold-level genome assemblies of two parasitoid biocontrol wasps reveal the parthenogenesis mechanism and an associated novel virus.</title>
        <authorList>
            <person name="Inwood S."/>
            <person name="Skelly J."/>
            <person name="Guhlin J."/>
            <person name="Harrop T."/>
            <person name="Goldson S."/>
            <person name="Dearden P."/>
        </authorList>
    </citation>
    <scope>NUCLEOTIDE SEQUENCE</scope>
    <source>
        <strain evidence="5">Irish</strain>
        <tissue evidence="5">Whole body</tissue>
    </source>
</reference>
<dbReference type="Pfam" id="PF00567">
    <property type="entry name" value="TUDOR"/>
    <property type="match status" value="1"/>
</dbReference>
<evidence type="ECO:0000313" key="5">
    <source>
        <dbReference type="EMBL" id="KAK0171163.1"/>
    </source>
</evidence>
<dbReference type="InterPro" id="IPR004088">
    <property type="entry name" value="KH_dom_type_1"/>
</dbReference>
<dbReference type="InterPro" id="IPR047368">
    <property type="entry name" value="KH-I_AKAP1"/>
</dbReference>
<dbReference type="SUPFAM" id="SSF54791">
    <property type="entry name" value="Eukaryotic type KH-domain (KH-domain type I)"/>
    <property type="match status" value="1"/>
</dbReference>
<evidence type="ECO:0000313" key="6">
    <source>
        <dbReference type="Proteomes" id="UP001168990"/>
    </source>
</evidence>
<comment type="caution">
    <text evidence="5">The sequence shown here is derived from an EMBL/GenBank/DDBJ whole genome shotgun (WGS) entry which is preliminary data.</text>
</comment>
<reference evidence="5" key="2">
    <citation type="submission" date="2023-03" db="EMBL/GenBank/DDBJ databases">
        <authorList>
            <person name="Inwood S.N."/>
            <person name="Skelly J.G."/>
            <person name="Guhlin J."/>
            <person name="Harrop T.W.R."/>
            <person name="Goldson S.G."/>
            <person name="Dearden P.K."/>
        </authorList>
    </citation>
    <scope>NUCLEOTIDE SEQUENCE</scope>
    <source>
        <strain evidence="5">Irish</strain>
        <tissue evidence="5">Whole body</tissue>
    </source>
</reference>
<feature type="region of interest" description="Disordered" evidence="2">
    <location>
        <begin position="187"/>
        <end position="262"/>
    </location>
</feature>
<feature type="transmembrane region" description="Helical" evidence="3">
    <location>
        <begin position="6"/>
        <end position="25"/>
    </location>
</feature>
<dbReference type="Gene3D" id="2.30.30.140">
    <property type="match status" value="1"/>
</dbReference>
<feature type="compositionally biased region" description="Polar residues" evidence="2">
    <location>
        <begin position="187"/>
        <end position="198"/>
    </location>
</feature>
<feature type="compositionally biased region" description="Polar residues" evidence="2">
    <location>
        <begin position="38"/>
        <end position="50"/>
    </location>
</feature>
<accession>A0AA39FKI4</accession>
<dbReference type="CDD" id="cd22395">
    <property type="entry name" value="KH-I_AKAP1"/>
    <property type="match status" value="1"/>
</dbReference>
<protein>
    <recommendedName>
        <fullName evidence="4">K Homology domain-containing protein</fullName>
    </recommendedName>
</protein>
<keyword evidence="3" id="KW-0472">Membrane</keyword>
<keyword evidence="3" id="KW-0812">Transmembrane</keyword>